<dbReference type="Pfam" id="PF13966">
    <property type="entry name" value="zf-RVT"/>
    <property type="match status" value="1"/>
</dbReference>
<dbReference type="AlphaFoldDB" id="A0A2P5G045"/>
<name>A0A2P5G045_TREOI</name>
<accession>A0A2P5G045</accession>
<organism evidence="2 3">
    <name type="scientific">Trema orientale</name>
    <name type="common">Charcoal tree</name>
    <name type="synonym">Celtis orientalis</name>
    <dbReference type="NCBI Taxonomy" id="63057"/>
    <lineage>
        <taxon>Eukaryota</taxon>
        <taxon>Viridiplantae</taxon>
        <taxon>Streptophyta</taxon>
        <taxon>Embryophyta</taxon>
        <taxon>Tracheophyta</taxon>
        <taxon>Spermatophyta</taxon>
        <taxon>Magnoliopsida</taxon>
        <taxon>eudicotyledons</taxon>
        <taxon>Gunneridae</taxon>
        <taxon>Pentapetalae</taxon>
        <taxon>rosids</taxon>
        <taxon>fabids</taxon>
        <taxon>Rosales</taxon>
        <taxon>Cannabaceae</taxon>
        <taxon>Trema</taxon>
    </lineage>
</organism>
<gene>
    <name evidence="2" type="ORF">TorRG33x02_005840</name>
</gene>
<feature type="domain" description="Reverse transcriptase zinc-binding" evidence="1">
    <location>
        <begin position="2"/>
        <end position="26"/>
    </location>
</feature>
<protein>
    <recommendedName>
        <fullName evidence="1">Reverse transcriptase zinc-binding domain-containing protein</fullName>
    </recommendedName>
</protein>
<dbReference type="InParanoid" id="A0A2P5G045"/>
<evidence type="ECO:0000259" key="1">
    <source>
        <dbReference type="Pfam" id="PF13966"/>
    </source>
</evidence>
<dbReference type="OrthoDB" id="1099454at2759"/>
<proteinExistence type="predicted"/>
<dbReference type="EMBL" id="JXTC01000002">
    <property type="protein sequence ID" value="POO03379.1"/>
    <property type="molecule type" value="Genomic_DNA"/>
</dbReference>
<reference evidence="3" key="1">
    <citation type="submission" date="2016-06" db="EMBL/GenBank/DDBJ databases">
        <title>Parallel loss of symbiosis genes in relatives of nitrogen-fixing non-legume Parasponia.</title>
        <authorList>
            <person name="Van Velzen R."/>
            <person name="Holmer R."/>
            <person name="Bu F."/>
            <person name="Rutten L."/>
            <person name="Van Zeijl A."/>
            <person name="Liu W."/>
            <person name="Santuari L."/>
            <person name="Cao Q."/>
            <person name="Sharma T."/>
            <person name="Shen D."/>
            <person name="Roswanjaya Y."/>
            <person name="Wardhani T."/>
            <person name="Kalhor M.S."/>
            <person name="Jansen J."/>
            <person name="Van den Hoogen J."/>
            <person name="Gungor B."/>
            <person name="Hartog M."/>
            <person name="Hontelez J."/>
            <person name="Verver J."/>
            <person name="Yang W.-C."/>
            <person name="Schijlen E."/>
            <person name="Repin R."/>
            <person name="Schilthuizen M."/>
            <person name="Schranz E."/>
            <person name="Heidstra R."/>
            <person name="Miyata K."/>
            <person name="Fedorova E."/>
            <person name="Kohlen W."/>
            <person name="Bisseling T."/>
            <person name="Smit S."/>
            <person name="Geurts R."/>
        </authorList>
    </citation>
    <scope>NUCLEOTIDE SEQUENCE [LARGE SCALE GENOMIC DNA]</scope>
    <source>
        <strain evidence="3">cv. RG33-2</strain>
    </source>
</reference>
<dbReference type="InterPro" id="IPR026960">
    <property type="entry name" value="RVT-Znf"/>
</dbReference>
<keyword evidence="3" id="KW-1185">Reference proteome</keyword>
<evidence type="ECO:0000313" key="3">
    <source>
        <dbReference type="Proteomes" id="UP000237000"/>
    </source>
</evidence>
<dbReference type="Proteomes" id="UP000237000">
    <property type="component" value="Unassembled WGS sequence"/>
</dbReference>
<evidence type="ECO:0000313" key="2">
    <source>
        <dbReference type="EMBL" id="POO03379.1"/>
    </source>
</evidence>
<comment type="caution">
    <text evidence="2">The sequence shown here is derived from an EMBL/GenBank/DDBJ whole genome shotgun (WGS) entry which is preliminary data.</text>
</comment>
<sequence>MCPLCNRHPESAEHLFLHCDVAQRIWFSSAWNLRPSSEHSPTMADWFRFIWDLNATPCSEVLVFSSVTLEAIWKTRNEAVHNNSSPSIHRLILTIASSTSNFGQRLQKFLLALGVTPGSLLQKIGARLTLMQLSGKTQVWERLSAVILAALFWESLLKHTPLLHL</sequence>